<dbReference type="PROSITE" id="PS00108">
    <property type="entry name" value="PROTEIN_KINASE_ST"/>
    <property type="match status" value="1"/>
</dbReference>
<feature type="domain" description="Protein kinase" evidence="15">
    <location>
        <begin position="244"/>
        <end position="549"/>
    </location>
</feature>
<evidence type="ECO:0000256" key="2">
    <source>
        <dbReference type="ARBA" id="ARBA00022527"/>
    </source>
</evidence>
<dbReference type="InterPro" id="IPR036621">
    <property type="entry name" value="Anticodon-bd_dom_sf"/>
</dbReference>
<dbReference type="EC" id="2.7.11.1" evidence="1"/>
<dbReference type="PANTHER" id="PTHR11042:SF136">
    <property type="entry name" value="EIF-2-ALPHA KINASE GCN2"/>
    <property type="match status" value="1"/>
</dbReference>
<evidence type="ECO:0000256" key="5">
    <source>
        <dbReference type="ARBA" id="ARBA00022777"/>
    </source>
</evidence>
<dbReference type="SUPFAM" id="SSF56112">
    <property type="entry name" value="Protein kinase-like (PK-like)"/>
    <property type="match status" value="2"/>
</dbReference>
<feature type="coiled-coil region" evidence="13">
    <location>
        <begin position="167"/>
        <end position="217"/>
    </location>
</feature>
<dbReference type="InterPro" id="IPR011009">
    <property type="entry name" value="Kinase-like_dom_sf"/>
</dbReference>
<feature type="binding site" evidence="11 12">
    <location>
        <position position="610"/>
    </location>
    <ligand>
        <name>ATP</name>
        <dbReference type="ChEBI" id="CHEBI:30616"/>
    </ligand>
</feature>
<dbReference type="Pfam" id="PF13393">
    <property type="entry name" value="tRNA-synt_His"/>
    <property type="match status" value="1"/>
</dbReference>
<dbReference type="SUPFAM" id="SSF54495">
    <property type="entry name" value="UBC-like"/>
    <property type="match status" value="1"/>
</dbReference>
<evidence type="ECO:0000256" key="4">
    <source>
        <dbReference type="ARBA" id="ARBA00022741"/>
    </source>
</evidence>
<evidence type="ECO:0000256" key="8">
    <source>
        <dbReference type="ARBA" id="ARBA00047899"/>
    </source>
</evidence>
<dbReference type="PROSITE" id="PS50011">
    <property type="entry name" value="PROTEIN_KINASE_DOM"/>
    <property type="match status" value="2"/>
</dbReference>
<sequence>MTAKRKHGPNMVSPVGSVGAATIHSQGPTDYVEIQQNEVAVLQSIYMEDFQEAQVKAAAWSKSPDVAFRLRLKAHADPEITTTLFVQLPTTYPKTLPFLRLEHYNCGNIKVLERVKEVLESKPKELLGNEMIYEIASLVQDILEDAATVKAEKEGLPSLQAERVLQRNNLEQELKQQEEGRKRQEEEAVAEEDSYLVEQISREINKRETKIRAAEKNHVTRRGSRIATEESAISSPMISTLTFPRTMKMIDKGGNLMIFSSVTCLPPLLSSPTKRLSLVIPQAENNSNPPTIMLKHIYLHEVPSESISFRRKMTEVEQLLKEMARVRHSNVVDLLGFKVERHLNDSDGGVASAAEWEVSILTEYTQRGSLSDVLEASGNVEPRFIRSYTKQILDALEFFDQHGYVHPALSLNNILLFPSITGKPTIKISDGYGLALKDMILRSRSRANFTSSELPQWTAPELNDKVPRRSNKTCIWELGRVILEMVHGKRVVEDYTSPQNYLKENEEYHNDTFKAFLVDIFQLDVKRRSKAFELRSFQMMQEEGAKPLFRPGTSIESATARRSEEVSTLALVPSRFKHDFEDDLSVLGKGGYGKVFKAKHRLDGRFYAVKEVVSDSPEELREILRETILLSRLNHPYVVRYFSAWMETEGSTSLGVRPSNRSSNSSDGSDAKGTSVSPDIQDDILDFSIPHDMMSTSGFKDIVFGFDSDEAEEPGNTESSNNSDSETISSSADDSESQGRHGTRMNQQAQGPAAVDPVRTKLYIQMEFCENRTLRHLINDGSLSSVDEGWRIFRQVLDGLSHVHKVGIIHRDLKPENIFMDNDNNPRIGDFGLATSGTFASVLHLSDTAQIADSDTLNIGTTFYVAPELSSNSKGQYSSKVDMYSLGIIFFEICHPRMLGQERVLELNKIRQKAYMLPQMFQEPEYSVQGDIIKMLLTHRPSERPSAAELFRSGKIPEPVEDEKLRKFVAGMAESGSSEYHKLVSSLFAQKPNRVQEYAWHRQIRTPPAGDQLLMANMVRERLTSIFRRHGAVEVKRKLLFPRSEHYKTAASFLDTNGKPLQLAYDLTLPNALALCHGHAPFEKIFTFGNVYRESVLGGEPKEIGEIDFDIISYTTSDLALKEAEAIKVLDEIIQGCPPLKSSMLCIHLNHSDLLNLVLDFCKIKSDQGNGVKEALSRLNTGNWTLETIRNELQASTNVSSASLEDLMRFNIRGELDTVRRKIEAIFGNSDYLDRLGSIFTRIETVVTYLHRFQVKTKIFIHPLSSYNEKFYRGSILFQCLLEGKRKSLLAVGGRYDALIAEHVLPTSVEKPRAVGFHLPWDELNSLMAPDQKRTGKKFFKAEASENSFSWRPSRCDVLVTSFDPSILRTTGIELVQQLWANGISAELSRDFSSLEELMISYRGDHHGWVVLVRHDSNSVGERALKIRNIAKKEDTEVNLNEVAAWLVAEIREREYREGQIVATVPRLRRGTSHGDSVSDSREPDVRILATQHKGKKQNRHAIVDAAASRTRELTDSFLADAPIAAIETSDEILESIRDTRLNDPDSWRTMIQGAPIQEGKYLQQVFDLLCQMAETGKKGAFIFNHRTRGCIYYDLGVHR</sequence>
<dbReference type="Gene3D" id="3.30.930.10">
    <property type="entry name" value="Bira Bifunctional Protein, Domain 2"/>
    <property type="match status" value="1"/>
</dbReference>
<dbReference type="PIRSF" id="PIRSF000660">
    <property type="entry name" value="Ser/Thr_PK_GCN2"/>
    <property type="match status" value="1"/>
</dbReference>
<name>A0A8H7AWQ3_9EURO</name>
<feature type="domain" description="Protein kinase" evidence="15">
    <location>
        <begin position="581"/>
        <end position="961"/>
    </location>
</feature>
<evidence type="ECO:0000259" key="16">
    <source>
        <dbReference type="PROSITE" id="PS50908"/>
    </source>
</evidence>
<evidence type="ECO:0000256" key="11">
    <source>
        <dbReference type="PIRSR" id="PIRSR000660-2"/>
    </source>
</evidence>
<dbReference type="SMART" id="SM00220">
    <property type="entry name" value="S_TKc"/>
    <property type="match status" value="1"/>
</dbReference>
<dbReference type="OrthoDB" id="341578at2759"/>
<dbReference type="Gene3D" id="3.30.200.20">
    <property type="entry name" value="Phosphorylase Kinase, domain 1"/>
    <property type="match status" value="1"/>
</dbReference>
<comment type="caution">
    <text evidence="17">The sequence shown here is derived from an EMBL/GenBank/DDBJ whole genome shotgun (WGS) entry which is preliminary data.</text>
</comment>
<dbReference type="SUPFAM" id="SSF52954">
    <property type="entry name" value="Class II aaRS ABD-related"/>
    <property type="match status" value="1"/>
</dbReference>
<evidence type="ECO:0000256" key="6">
    <source>
        <dbReference type="ARBA" id="ARBA00022840"/>
    </source>
</evidence>
<dbReference type="InterPro" id="IPR016255">
    <property type="entry name" value="Gcn2"/>
</dbReference>
<dbReference type="PROSITE" id="PS50908">
    <property type="entry name" value="RWD"/>
    <property type="match status" value="1"/>
</dbReference>
<comment type="catalytic activity">
    <reaction evidence="9">
        <text>L-seryl-[protein] + ATP = O-phospho-L-seryl-[protein] + ADP + H(+)</text>
        <dbReference type="Rhea" id="RHEA:17989"/>
        <dbReference type="Rhea" id="RHEA-COMP:9863"/>
        <dbReference type="Rhea" id="RHEA-COMP:11604"/>
        <dbReference type="ChEBI" id="CHEBI:15378"/>
        <dbReference type="ChEBI" id="CHEBI:29999"/>
        <dbReference type="ChEBI" id="CHEBI:30616"/>
        <dbReference type="ChEBI" id="CHEBI:83421"/>
        <dbReference type="ChEBI" id="CHEBI:456216"/>
        <dbReference type="EC" id="2.7.11.1"/>
    </reaction>
</comment>
<feature type="active site" description="Proton acceptor" evidence="10">
    <location>
        <position position="812"/>
    </location>
</feature>
<evidence type="ECO:0000313" key="17">
    <source>
        <dbReference type="EMBL" id="KAF7514371.1"/>
    </source>
</evidence>
<feature type="domain" description="RWD" evidence="16">
    <location>
        <begin position="37"/>
        <end position="146"/>
    </location>
</feature>
<dbReference type="InterPro" id="IPR000719">
    <property type="entry name" value="Prot_kinase_dom"/>
</dbReference>
<feature type="compositionally biased region" description="Low complexity" evidence="14">
    <location>
        <begin position="716"/>
        <end position="732"/>
    </location>
</feature>
<evidence type="ECO:0000256" key="9">
    <source>
        <dbReference type="ARBA" id="ARBA00048679"/>
    </source>
</evidence>
<organism evidence="17 18">
    <name type="scientific">Endocarpon pusillum</name>
    <dbReference type="NCBI Taxonomy" id="364733"/>
    <lineage>
        <taxon>Eukaryota</taxon>
        <taxon>Fungi</taxon>
        <taxon>Dikarya</taxon>
        <taxon>Ascomycota</taxon>
        <taxon>Pezizomycotina</taxon>
        <taxon>Eurotiomycetes</taxon>
        <taxon>Chaetothyriomycetidae</taxon>
        <taxon>Verrucariales</taxon>
        <taxon>Verrucariaceae</taxon>
        <taxon>Endocarpon</taxon>
    </lineage>
</organism>
<gene>
    <name evidence="17" type="ORF">GJ744_000141</name>
</gene>
<evidence type="ECO:0000313" key="18">
    <source>
        <dbReference type="Proteomes" id="UP000606974"/>
    </source>
</evidence>
<dbReference type="InterPro" id="IPR041715">
    <property type="entry name" value="HisRS-like_core"/>
</dbReference>
<keyword evidence="6 11" id="KW-0067">ATP-binding</keyword>
<dbReference type="Gene3D" id="1.10.510.10">
    <property type="entry name" value="Transferase(Phosphotransferase) domain 1"/>
    <property type="match status" value="2"/>
</dbReference>
<comment type="similarity">
    <text evidence="7">Belongs to the protein kinase superfamily. Ser/Thr protein kinase family. GCN2 subfamily.</text>
</comment>
<keyword evidence="4 11" id="KW-0547">Nucleotide-binding</keyword>
<evidence type="ECO:0000256" key="12">
    <source>
        <dbReference type="PROSITE-ProRule" id="PRU10141"/>
    </source>
</evidence>
<evidence type="ECO:0000256" key="14">
    <source>
        <dbReference type="SAM" id="MobiDB-lite"/>
    </source>
</evidence>
<evidence type="ECO:0000256" key="3">
    <source>
        <dbReference type="ARBA" id="ARBA00022679"/>
    </source>
</evidence>
<keyword evidence="2" id="KW-0723">Serine/threonine-protein kinase</keyword>
<keyword evidence="3" id="KW-0808">Transferase</keyword>
<keyword evidence="13" id="KW-0175">Coiled coil</keyword>
<feature type="region of interest" description="Disordered" evidence="14">
    <location>
        <begin position="708"/>
        <end position="756"/>
    </location>
</feature>
<evidence type="ECO:0000256" key="10">
    <source>
        <dbReference type="PIRSR" id="PIRSR000660-1"/>
    </source>
</evidence>
<dbReference type="PANTHER" id="PTHR11042">
    <property type="entry name" value="EUKARYOTIC TRANSLATION INITIATION FACTOR 2-ALPHA KINASE EIF2-ALPHA KINASE -RELATED"/>
    <property type="match status" value="1"/>
</dbReference>
<dbReference type="SUPFAM" id="SSF55681">
    <property type="entry name" value="Class II aaRS and biotin synthetases"/>
    <property type="match status" value="1"/>
</dbReference>
<dbReference type="FunFam" id="3.40.50.800:FF:000009">
    <property type="entry name" value="Eukaryotic translation initiation factor 2-alpha kinase"/>
    <property type="match status" value="1"/>
</dbReference>
<feature type="binding site" evidence="11">
    <location>
        <begin position="587"/>
        <end position="595"/>
    </location>
    <ligand>
        <name>ATP</name>
        <dbReference type="ChEBI" id="CHEBI:30616"/>
    </ligand>
</feature>
<dbReference type="InterPro" id="IPR008271">
    <property type="entry name" value="Ser/Thr_kinase_AS"/>
</dbReference>
<evidence type="ECO:0000256" key="1">
    <source>
        <dbReference type="ARBA" id="ARBA00012513"/>
    </source>
</evidence>
<accession>A0A8H7AWQ3</accession>
<dbReference type="GO" id="GO:0005524">
    <property type="term" value="F:ATP binding"/>
    <property type="evidence" value="ECO:0007669"/>
    <property type="project" value="UniProtKB-UniRule"/>
</dbReference>
<protein>
    <recommendedName>
        <fullName evidence="1">non-specific serine/threonine protein kinase</fullName>
        <ecNumber evidence="1">2.7.11.1</ecNumber>
    </recommendedName>
</protein>
<dbReference type="CDD" id="cd23823">
    <property type="entry name" value="RWD_GCN2"/>
    <property type="match status" value="1"/>
</dbReference>
<evidence type="ECO:0000256" key="7">
    <source>
        <dbReference type="ARBA" id="ARBA00037982"/>
    </source>
</evidence>
<dbReference type="InterPro" id="IPR050339">
    <property type="entry name" value="CC_SR_Kinase"/>
</dbReference>
<dbReference type="GO" id="GO:0005737">
    <property type="term" value="C:cytoplasm"/>
    <property type="evidence" value="ECO:0007669"/>
    <property type="project" value="TreeGrafter"/>
</dbReference>
<comment type="catalytic activity">
    <reaction evidence="8">
        <text>L-threonyl-[protein] + ATP = O-phospho-L-threonyl-[protein] + ADP + H(+)</text>
        <dbReference type="Rhea" id="RHEA:46608"/>
        <dbReference type="Rhea" id="RHEA-COMP:11060"/>
        <dbReference type="Rhea" id="RHEA-COMP:11605"/>
        <dbReference type="ChEBI" id="CHEBI:15378"/>
        <dbReference type="ChEBI" id="CHEBI:30013"/>
        <dbReference type="ChEBI" id="CHEBI:30616"/>
        <dbReference type="ChEBI" id="CHEBI:61977"/>
        <dbReference type="ChEBI" id="CHEBI:456216"/>
        <dbReference type="EC" id="2.7.11.1"/>
    </reaction>
</comment>
<dbReference type="InterPro" id="IPR017441">
    <property type="entry name" value="Protein_kinase_ATP_BS"/>
</dbReference>
<dbReference type="GO" id="GO:0005634">
    <property type="term" value="C:nucleus"/>
    <property type="evidence" value="ECO:0007669"/>
    <property type="project" value="TreeGrafter"/>
</dbReference>
<proteinExistence type="inferred from homology"/>
<feature type="region of interest" description="Disordered" evidence="14">
    <location>
        <begin position="651"/>
        <end position="681"/>
    </location>
</feature>
<dbReference type="InterPro" id="IPR016135">
    <property type="entry name" value="UBQ-conjugating_enzyme/RWD"/>
</dbReference>
<dbReference type="InterPro" id="IPR006575">
    <property type="entry name" value="RWD_dom"/>
</dbReference>
<reference evidence="17" key="1">
    <citation type="submission" date="2020-02" db="EMBL/GenBank/DDBJ databases">
        <authorList>
            <person name="Palmer J.M."/>
        </authorList>
    </citation>
    <scope>NUCLEOTIDE SEQUENCE</scope>
    <source>
        <strain evidence="17">EPUS1.4</strain>
        <tissue evidence="17">Thallus</tissue>
    </source>
</reference>
<dbReference type="Pfam" id="PF05773">
    <property type="entry name" value="RWD"/>
    <property type="match status" value="1"/>
</dbReference>
<dbReference type="GO" id="GO:0004694">
    <property type="term" value="F:eukaryotic translation initiation factor 2alpha kinase activity"/>
    <property type="evidence" value="ECO:0007669"/>
    <property type="project" value="InterPro"/>
</dbReference>
<dbReference type="CDD" id="cd14046">
    <property type="entry name" value="STKc_EIF2AK4_GCN2_rpt2"/>
    <property type="match status" value="1"/>
</dbReference>
<dbReference type="FunFam" id="3.10.110.10:FF:000050">
    <property type="entry name" value="eIF-2-alpha kinase GCN2"/>
    <property type="match status" value="1"/>
</dbReference>
<dbReference type="EMBL" id="JAACFV010000001">
    <property type="protein sequence ID" value="KAF7514371.1"/>
    <property type="molecule type" value="Genomic_DNA"/>
</dbReference>
<dbReference type="Pfam" id="PF12745">
    <property type="entry name" value="HGTP_anticodon2"/>
    <property type="match status" value="1"/>
</dbReference>
<dbReference type="GO" id="GO:0000077">
    <property type="term" value="P:DNA damage checkpoint signaling"/>
    <property type="evidence" value="ECO:0007669"/>
    <property type="project" value="InterPro"/>
</dbReference>
<dbReference type="Gene3D" id="3.40.50.800">
    <property type="entry name" value="Anticodon-binding domain"/>
    <property type="match status" value="1"/>
</dbReference>
<feature type="compositionally biased region" description="Low complexity" evidence="14">
    <location>
        <begin position="659"/>
        <end position="668"/>
    </location>
</feature>
<dbReference type="GO" id="GO:0009893">
    <property type="term" value="P:positive regulation of metabolic process"/>
    <property type="evidence" value="ECO:0007669"/>
    <property type="project" value="UniProtKB-ARBA"/>
</dbReference>
<dbReference type="Gene3D" id="3.10.110.10">
    <property type="entry name" value="Ubiquitin Conjugating Enzyme"/>
    <property type="match status" value="1"/>
</dbReference>
<dbReference type="InterPro" id="IPR024435">
    <property type="entry name" value="HisRS-related_dom"/>
</dbReference>
<keyword evidence="5" id="KW-0418">Kinase</keyword>
<dbReference type="SMART" id="SM00591">
    <property type="entry name" value="RWD"/>
    <property type="match status" value="1"/>
</dbReference>
<evidence type="ECO:0000259" key="15">
    <source>
        <dbReference type="PROSITE" id="PS50011"/>
    </source>
</evidence>
<keyword evidence="18" id="KW-1185">Reference proteome</keyword>
<dbReference type="PROSITE" id="PS00107">
    <property type="entry name" value="PROTEIN_KINASE_ATP"/>
    <property type="match status" value="1"/>
</dbReference>
<dbReference type="Pfam" id="PF00069">
    <property type="entry name" value="Pkinase"/>
    <property type="match status" value="3"/>
</dbReference>
<evidence type="ECO:0000256" key="13">
    <source>
        <dbReference type="SAM" id="Coils"/>
    </source>
</evidence>
<dbReference type="Proteomes" id="UP000606974">
    <property type="component" value="Unassembled WGS sequence"/>
</dbReference>
<dbReference type="InterPro" id="IPR045864">
    <property type="entry name" value="aa-tRNA-synth_II/BPL/LPL"/>
</dbReference>